<evidence type="ECO:0000313" key="3">
    <source>
        <dbReference type="Proteomes" id="UP000067626"/>
    </source>
</evidence>
<feature type="signal peptide" evidence="1">
    <location>
        <begin position="1"/>
        <end position="24"/>
    </location>
</feature>
<organism evidence="2 3">
    <name type="scientific">Chondromyces crocatus</name>
    <dbReference type="NCBI Taxonomy" id="52"/>
    <lineage>
        <taxon>Bacteria</taxon>
        <taxon>Pseudomonadati</taxon>
        <taxon>Myxococcota</taxon>
        <taxon>Polyangia</taxon>
        <taxon>Polyangiales</taxon>
        <taxon>Polyangiaceae</taxon>
        <taxon>Chondromyces</taxon>
    </lineage>
</organism>
<evidence type="ECO:0000313" key="2">
    <source>
        <dbReference type="EMBL" id="AKT41636.1"/>
    </source>
</evidence>
<dbReference type="AlphaFoldDB" id="A0A0K1ELG0"/>
<keyword evidence="3" id="KW-1185">Reference proteome</keyword>
<evidence type="ECO:0000256" key="1">
    <source>
        <dbReference type="SAM" id="SignalP"/>
    </source>
</evidence>
<name>A0A0K1ELG0_CHOCO</name>
<dbReference type="Proteomes" id="UP000067626">
    <property type="component" value="Chromosome"/>
</dbReference>
<dbReference type="EMBL" id="CP012159">
    <property type="protein sequence ID" value="AKT41636.1"/>
    <property type="molecule type" value="Genomic_DNA"/>
</dbReference>
<feature type="chain" id="PRO_5005459640" description="EGF-like domain-containing protein" evidence="1">
    <location>
        <begin position="25"/>
        <end position="300"/>
    </location>
</feature>
<accession>A0A0K1ELG0</accession>
<gene>
    <name evidence="2" type="ORF">CMC5_058430</name>
</gene>
<dbReference type="KEGG" id="ccro:CMC5_058430"/>
<keyword evidence="1" id="KW-0732">Signal</keyword>
<protein>
    <recommendedName>
        <fullName evidence="4">EGF-like domain-containing protein</fullName>
    </recommendedName>
</protein>
<reference evidence="2 3" key="1">
    <citation type="submission" date="2015-07" db="EMBL/GenBank/DDBJ databases">
        <title>Genome analysis of myxobacterium Chondromyces crocatus Cm c5 reveals a high potential for natural compound synthesis and the genetic basis for the loss of fruiting body formation.</title>
        <authorList>
            <person name="Zaburannyi N."/>
            <person name="Bunk B."/>
            <person name="Maier J."/>
            <person name="Overmann J."/>
            <person name="Mueller R."/>
        </authorList>
    </citation>
    <scope>NUCLEOTIDE SEQUENCE [LARGE SCALE GENOMIC DNA]</scope>
    <source>
        <strain evidence="2 3">Cm c5</strain>
    </source>
</reference>
<proteinExistence type="predicted"/>
<sequence>MTRSIVSGLLGLLSVAIVGSLPLACQSGGVGDPCIPEDEYDPGFAGFKVTEENIESRSFQCQTRICLVNHFQGRSSCPLGQAAPVACDPADGGTEVGGNTSCQVDEACTQAAVYAPECDSDADCPSGVCDPTRKICGCSDSSHCPGGATGNWICEEEGDGGLQVCRSYVCFNPTNGCQTAEAGTDNEGKACCVPGTNTPVAAPVCGQCGSRNAEAAVYCSCRCGAAEGSNNPEDENFNFCECPDGFECSEIRRDVGLGDPLITGKYCIKRDTTYDSADANGSCGSVAGRLDSACAGQLAQ</sequence>
<evidence type="ECO:0008006" key="4">
    <source>
        <dbReference type="Google" id="ProtNLM"/>
    </source>
</evidence>